<proteinExistence type="predicted"/>
<evidence type="ECO:0000256" key="1">
    <source>
        <dbReference type="ARBA" id="ARBA00022737"/>
    </source>
</evidence>
<evidence type="ECO:0000259" key="2">
    <source>
        <dbReference type="Pfam" id="PF00432"/>
    </source>
</evidence>
<dbReference type="SUPFAM" id="SSF48239">
    <property type="entry name" value="Terpenoid cyclases/Protein prenyltransferases"/>
    <property type="match status" value="1"/>
</dbReference>
<sequence>MDSLALVMALIRFQRTLGLGTSLVWLSSVQPQKAQPPEPRMVVAQAKFAEKTRGTVAAPRGSGLPGGSVELVTPEADRAITSGLAWLAGHQSADGSFGSGAYRGNIAVTSLAALALMASGSSPGRGPYGSQVDKALAYVMENTSPSGLVAAADVSTYGPMYSHGWGTLLLAEAYGMTHRPEIREKLQKAVRLIIDTQNDEGGWRYQPVRREADLSVTICQINALRAARNAGLYVPKETVDACVRYVRLSQNPDGGFRYMLQGGPSAFPRSAAGVVALYSAAVYEANEIDRGIAYIKQFKPDGLSASAYSHYFYAHYYAAQAMWIRGGEDWGDWYGAIRDDLIRRRASDGSWSDSVGSEYGTAMALIVLQMPNSLLPIFQR</sequence>
<dbReference type="KEGG" id="saci:Sinac_3121"/>
<dbReference type="AlphaFoldDB" id="L0DFI1"/>
<dbReference type="HOGENOM" id="CLU_758325_0_0_0"/>
<dbReference type="Pfam" id="PF00432">
    <property type="entry name" value="Prenyltrans"/>
    <property type="match status" value="1"/>
</dbReference>
<dbReference type="EMBL" id="CP003364">
    <property type="protein sequence ID" value="AGA27401.1"/>
    <property type="molecule type" value="Genomic_DNA"/>
</dbReference>
<reference evidence="3 4" key="1">
    <citation type="submission" date="2012-02" db="EMBL/GenBank/DDBJ databases">
        <title>Complete sequence of chromosome of Singulisphaera acidiphila DSM 18658.</title>
        <authorList>
            <consortium name="US DOE Joint Genome Institute (JGI-PGF)"/>
            <person name="Lucas S."/>
            <person name="Copeland A."/>
            <person name="Lapidus A."/>
            <person name="Glavina del Rio T."/>
            <person name="Dalin E."/>
            <person name="Tice H."/>
            <person name="Bruce D."/>
            <person name="Goodwin L."/>
            <person name="Pitluck S."/>
            <person name="Peters L."/>
            <person name="Ovchinnikova G."/>
            <person name="Chertkov O."/>
            <person name="Kyrpides N."/>
            <person name="Mavromatis K."/>
            <person name="Ivanova N."/>
            <person name="Brettin T."/>
            <person name="Detter J.C."/>
            <person name="Han C."/>
            <person name="Larimer F."/>
            <person name="Land M."/>
            <person name="Hauser L."/>
            <person name="Markowitz V."/>
            <person name="Cheng J.-F."/>
            <person name="Hugenholtz P."/>
            <person name="Woyke T."/>
            <person name="Wu D."/>
            <person name="Tindall B."/>
            <person name="Pomrenke H."/>
            <person name="Brambilla E."/>
            <person name="Klenk H.-P."/>
            <person name="Eisen J.A."/>
        </authorList>
    </citation>
    <scope>NUCLEOTIDE SEQUENCE [LARGE SCALE GENOMIC DNA]</scope>
    <source>
        <strain evidence="4">ATCC BAA-1392 / DSM 18658 / VKM B-2454 / MOB10</strain>
    </source>
</reference>
<dbReference type="GO" id="GO:0003824">
    <property type="term" value="F:catalytic activity"/>
    <property type="evidence" value="ECO:0007669"/>
    <property type="project" value="InterPro"/>
</dbReference>
<evidence type="ECO:0000313" key="3">
    <source>
        <dbReference type="EMBL" id="AGA27401.1"/>
    </source>
</evidence>
<keyword evidence="4" id="KW-1185">Reference proteome</keyword>
<dbReference type="Proteomes" id="UP000010798">
    <property type="component" value="Chromosome"/>
</dbReference>
<keyword evidence="1" id="KW-0677">Repeat</keyword>
<name>L0DFI1_SINAD</name>
<organism evidence="3 4">
    <name type="scientific">Singulisphaera acidiphila (strain ATCC BAA-1392 / DSM 18658 / VKM B-2454 / MOB10)</name>
    <dbReference type="NCBI Taxonomy" id="886293"/>
    <lineage>
        <taxon>Bacteria</taxon>
        <taxon>Pseudomonadati</taxon>
        <taxon>Planctomycetota</taxon>
        <taxon>Planctomycetia</taxon>
        <taxon>Isosphaerales</taxon>
        <taxon>Isosphaeraceae</taxon>
        <taxon>Singulisphaera</taxon>
    </lineage>
</organism>
<feature type="domain" description="Prenyltransferase alpha-alpha toroid" evidence="2">
    <location>
        <begin position="84"/>
        <end position="256"/>
    </location>
</feature>
<accession>L0DFI1</accession>
<dbReference type="STRING" id="886293.Sinac_3121"/>
<protein>
    <recommendedName>
        <fullName evidence="2">Prenyltransferase alpha-alpha toroid domain-containing protein</fullName>
    </recommendedName>
</protein>
<evidence type="ECO:0000313" key="4">
    <source>
        <dbReference type="Proteomes" id="UP000010798"/>
    </source>
</evidence>
<gene>
    <name evidence="3" type="ordered locus">Sinac_3121</name>
</gene>
<dbReference type="CDD" id="cd00688">
    <property type="entry name" value="ISOPREN_C2_like"/>
    <property type="match status" value="1"/>
</dbReference>
<dbReference type="Gene3D" id="1.50.10.20">
    <property type="match status" value="2"/>
</dbReference>
<dbReference type="eggNOG" id="COG1657">
    <property type="taxonomic scope" value="Bacteria"/>
</dbReference>
<dbReference type="OrthoDB" id="265313at2"/>
<dbReference type="InterPro" id="IPR008930">
    <property type="entry name" value="Terpenoid_cyclase/PrenylTrfase"/>
</dbReference>
<dbReference type="InterPro" id="IPR001330">
    <property type="entry name" value="Prenyltrans"/>
</dbReference>
<dbReference type="RefSeq" id="WP_015246549.1">
    <property type="nucleotide sequence ID" value="NC_019892.1"/>
</dbReference>